<evidence type="ECO:0000313" key="6">
    <source>
        <dbReference type="Proteomes" id="UP000036987"/>
    </source>
</evidence>
<keyword evidence="3" id="KW-0472">Membrane</keyword>
<keyword evidence="6" id="KW-1185">Reference proteome</keyword>
<keyword evidence="3" id="KW-0812">Transmembrane</keyword>
<dbReference type="InterPro" id="IPR001296">
    <property type="entry name" value="Glyco_trans_1"/>
</dbReference>
<keyword evidence="1" id="KW-0328">Glycosyltransferase</keyword>
<feature type="domain" description="Glycosyl transferase family 1" evidence="4">
    <location>
        <begin position="388"/>
        <end position="493"/>
    </location>
</feature>
<name>A0A0K9P5F6_ZOSMR</name>
<dbReference type="AlphaFoldDB" id="A0A0K9P5F6"/>
<dbReference type="STRING" id="29655.A0A0K9P5F6"/>
<dbReference type="EMBL" id="LFYR01001237">
    <property type="protein sequence ID" value="KMZ63425.1"/>
    <property type="molecule type" value="Genomic_DNA"/>
</dbReference>
<feature type="transmembrane region" description="Helical" evidence="3">
    <location>
        <begin position="51"/>
        <end position="72"/>
    </location>
</feature>
<gene>
    <name evidence="5" type="ORF">ZOSMA_40G00560</name>
</gene>
<reference evidence="6" key="1">
    <citation type="journal article" date="2016" name="Nature">
        <title>The genome of the seagrass Zostera marina reveals angiosperm adaptation to the sea.</title>
        <authorList>
            <person name="Olsen J.L."/>
            <person name="Rouze P."/>
            <person name="Verhelst B."/>
            <person name="Lin Y.-C."/>
            <person name="Bayer T."/>
            <person name="Collen J."/>
            <person name="Dattolo E."/>
            <person name="De Paoli E."/>
            <person name="Dittami S."/>
            <person name="Maumus F."/>
            <person name="Michel G."/>
            <person name="Kersting A."/>
            <person name="Lauritano C."/>
            <person name="Lohaus R."/>
            <person name="Toepel M."/>
            <person name="Tonon T."/>
            <person name="Vanneste K."/>
            <person name="Amirebrahimi M."/>
            <person name="Brakel J."/>
            <person name="Bostroem C."/>
            <person name="Chovatia M."/>
            <person name="Grimwood J."/>
            <person name="Jenkins J.W."/>
            <person name="Jueterbock A."/>
            <person name="Mraz A."/>
            <person name="Stam W.T."/>
            <person name="Tice H."/>
            <person name="Bornberg-Bauer E."/>
            <person name="Green P.J."/>
            <person name="Pearson G.A."/>
            <person name="Procaccini G."/>
            <person name="Duarte C.M."/>
            <person name="Schmutz J."/>
            <person name="Reusch T.B.H."/>
            <person name="Van de Peer Y."/>
        </authorList>
    </citation>
    <scope>NUCLEOTIDE SEQUENCE [LARGE SCALE GENOMIC DNA]</scope>
    <source>
        <strain evidence="6">cv. Finnish</strain>
    </source>
</reference>
<feature type="region of interest" description="Disordered" evidence="2">
    <location>
        <begin position="983"/>
        <end position="1030"/>
    </location>
</feature>
<dbReference type="OMA" id="HFMATQK"/>
<evidence type="ECO:0000259" key="4">
    <source>
        <dbReference type="Pfam" id="PF00534"/>
    </source>
</evidence>
<evidence type="ECO:0000256" key="3">
    <source>
        <dbReference type="SAM" id="Phobius"/>
    </source>
</evidence>
<evidence type="ECO:0000313" key="5">
    <source>
        <dbReference type="EMBL" id="KMZ63425.1"/>
    </source>
</evidence>
<accession>A0A0K9P5F6</accession>
<dbReference type="Pfam" id="PF00534">
    <property type="entry name" value="Glycos_transf_1"/>
    <property type="match status" value="1"/>
</dbReference>
<protein>
    <recommendedName>
        <fullName evidence="4">Glycosyl transferase family 1 domain-containing protein</fullName>
    </recommendedName>
</protein>
<organism evidence="5 6">
    <name type="scientific">Zostera marina</name>
    <name type="common">Eelgrass</name>
    <dbReference type="NCBI Taxonomy" id="29655"/>
    <lineage>
        <taxon>Eukaryota</taxon>
        <taxon>Viridiplantae</taxon>
        <taxon>Streptophyta</taxon>
        <taxon>Embryophyta</taxon>
        <taxon>Tracheophyta</taxon>
        <taxon>Spermatophyta</taxon>
        <taxon>Magnoliopsida</taxon>
        <taxon>Liliopsida</taxon>
        <taxon>Zosteraceae</taxon>
        <taxon>Zostera</taxon>
    </lineage>
</organism>
<dbReference type="Gene3D" id="3.40.50.2000">
    <property type="entry name" value="Glycogen Phosphorylase B"/>
    <property type="match status" value="1"/>
</dbReference>
<evidence type="ECO:0000256" key="1">
    <source>
        <dbReference type="ARBA" id="ARBA00022676"/>
    </source>
</evidence>
<dbReference type="SUPFAM" id="SSF53756">
    <property type="entry name" value="UDP-Glycosyltransferase/glycogen phosphorylase"/>
    <property type="match status" value="1"/>
</dbReference>
<evidence type="ECO:0000256" key="2">
    <source>
        <dbReference type="SAM" id="MobiDB-lite"/>
    </source>
</evidence>
<keyword evidence="3" id="KW-1133">Transmembrane helix</keyword>
<comment type="caution">
    <text evidence="5">The sequence shown here is derived from an EMBL/GenBank/DDBJ whole genome shotgun (WGS) entry which is preliminary data.</text>
</comment>
<proteinExistence type="predicted"/>
<feature type="compositionally biased region" description="Basic residues" evidence="2">
    <location>
        <begin position="985"/>
        <end position="1011"/>
    </location>
</feature>
<feature type="compositionally biased region" description="Polar residues" evidence="2">
    <location>
        <begin position="1018"/>
        <end position="1030"/>
    </location>
</feature>
<dbReference type="GO" id="GO:0016757">
    <property type="term" value="F:glycosyltransferase activity"/>
    <property type="evidence" value="ECO:0007669"/>
    <property type="project" value="UniProtKB-KW"/>
</dbReference>
<dbReference type="PANTHER" id="PTHR46635:SF1">
    <property type="entry name" value="GLYCOSYL TRANSFERASE FAMILY 1 PROTEIN"/>
    <property type="match status" value="1"/>
</dbReference>
<dbReference type="Proteomes" id="UP000036987">
    <property type="component" value="Unassembled WGS sequence"/>
</dbReference>
<keyword evidence="1" id="KW-0808">Transferase</keyword>
<dbReference type="OrthoDB" id="1592604at2759"/>
<dbReference type="PANTHER" id="PTHR46635">
    <property type="entry name" value="GLYCOSYL TRANSFERASE FAMILY 1 PROTEIN"/>
    <property type="match status" value="1"/>
</dbReference>
<sequence>MGSLPTVAGGGHLKRSALQRFQLASSGKSCSFYQKPRSKLARLLLFEKINYLRWICTAASFFFVVLLFQAFLPISTVQNAANVVRNVETVGRTRRSVRSRLLELEFGEGIRFAPSRLLERFQKENREDFFMPEGRRGTRAGIIRPKLALVLMDLSIDSTQLQVLSIAVSLREIGYDIEVFGFKDGPVHSVWIKAGFRISIVSDSDNDEMGFTVDWLNYNGAIVISLQGKPVISSLSNDPFKSLPVIWVVYDKSLATRLDQYITTNSTKIMNDWKQAFHRATVVVFPTHFLAVMYSILDAGNYYVIPGYLNEAWKANNRRTLSEDDRELNKSENFVMTIVGSQFSYSGSILEYGLILNYVAPILQEFSSASSSPLKLGILSENSTNAYDASLEDFALKLGFSKDNFYRIVNHEKFSNFLGLSDVVIYGSFLEEKHFPSILFEAMCMGKLVIAPDLVMIRKYINDGQNGYIYSRENLAMLAQILTRVISNGKLSHLAQNVASTGKTMARNLMVFEVVEGYTFLLKNILKFPSEVVNPKDPKELPPKLKEEWQWDLFTNGTTFSPNSLESMKIKNSIVDRLEMKWSSVNNTEHKALDGAFSSINWEVQRSKDIINARKRLLDEALKDRTEQWHGTWEEVYRNVKKAERSKHEIHDRDERELERTGQPLCIYEPYFGEGAWAFLNRTSLYRGISLSKSGRRPGEDDIDASSNLPLLRNGYYRDVLGEHGAFFSLAKGIDQIHKNAWVGFQSWRLAPRKASLTKKAEAMLVEAIESQKHGDTLYFWARMDMDQRNPLQSDFWYFCDAINAGNCRFAVSRTLQKMYGMPSNWSSLPPMPAKDGNSWSVMHSWAMPTRSFLEFVMFSRMFVDALDSDMFDWHNQTGLCYLSLSKDQHCYSRVLELLVNMWAYHSGRRMVYVNSETGAMKEHHVLKSRRGQMWIRWFSFSTLKSMDEDRAEETDLEQHVQRWLWPLTGEVFWQGLYEKEKNTRQKNKERRKKMNKEKVRRMKSRARQKTLGKYIKPSSNDLNTTTNVL</sequence>